<dbReference type="InterPro" id="IPR023210">
    <property type="entry name" value="NADP_OxRdtase_dom"/>
</dbReference>
<dbReference type="RefSeq" id="WP_207858134.1">
    <property type="nucleotide sequence ID" value="NZ_JAFREP010000005.1"/>
</dbReference>
<dbReference type="AlphaFoldDB" id="A0A8J7U339"/>
<reference evidence="3" key="1">
    <citation type="submission" date="2021-03" db="EMBL/GenBank/DDBJ databases">
        <authorList>
            <person name="Wang G."/>
        </authorList>
    </citation>
    <scope>NUCLEOTIDE SEQUENCE</scope>
    <source>
        <strain evidence="3">KCTC 12899</strain>
    </source>
</reference>
<dbReference type="PRINTS" id="PR00069">
    <property type="entry name" value="ALDKETRDTASE"/>
</dbReference>
<dbReference type="Proteomes" id="UP000664417">
    <property type="component" value="Unassembled WGS sequence"/>
</dbReference>
<protein>
    <submittedName>
        <fullName evidence="3">Aldo/keto reductase</fullName>
    </submittedName>
</protein>
<gene>
    <name evidence="3" type="ORF">J3U88_07975</name>
</gene>
<dbReference type="SUPFAM" id="SSF51430">
    <property type="entry name" value="NAD(P)-linked oxidoreductase"/>
    <property type="match status" value="1"/>
</dbReference>
<dbReference type="GO" id="GO:0016491">
    <property type="term" value="F:oxidoreductase activity"/>
    <property type="evidence" value="ECO:0007669"/>
    <property type="project" value="UniProtKB-KW"/>
</dbReference>
<evidence type="ECO:0000313" key="4">
    <source>
        <dbReference type="Proteomes" id="UP000664417"/>
    </source>
</evidence>
<proteinExistence type="predicted"/>
<comment type="caution">
    <text evidence="3">The sequence shown here is derived from an EMBL/GenBank/DDBJ whole genome shotgun (WGS) entry which is preliminary data.</text>
</comment>
<dbReference type="Gene3D" id="3.20.20.100">
    <property type="entry name" value="NADP-dependent oxidoreductase domain"/>
    <property type="match status" value="1"/>
</dbReference>
<dbReference type="EMBL" id="JAFREP010000005">
    <property type="protein sequence ID" value="MBO1318389.1"/>
    <property type="molecule type" value="Genomic_DNA"/>
</dbReference>
<dbReference type="InterPro" id="IPR050791">
    <property type="entry name" value="Aldo-Keto_reductase"/>
</dbReference>
<dbReference type="PANTHER" id="PTHR43625">
    <property type="entry name" value="AFLATOXIN B1 ALDEHYDE REDUCTASE"/>
    <property type="match status" value="1"/>
</dbReference>
<evidence type="ECO:0000256" key="1">
    <source>
        <dbReference type="ARBA" id="ARBA00023002"/>
    </source>
</evidence>
<dbReference type="PANTHER" id="PTHR43625:SF40">
    <property type="entry name" value="ALDO-KETO REDUCTASE YAKC [NADP(+)]"/>
    <property type="match status" value="1"/>
</dbReference>
<keyword evidence="4" id="KW-1185">Reference proteome</keyword>
<evidence type="ECO:0000313" key="3">
    <source>
        <dbReference type="EMBL" id="MBO1318389.1"/>
    </source>
</evidence>
<organism evidence="3 4">
    <name type="scientific">Acanthopleuribacter pedis</name>
    <dbReference type="NCBI Taxonomy" id="442870"/>
    <lineage>
        <taxon>Bacteria</taxon>
        <taxon>Pseudomonadati</taxon>
        <taxon>Acidobacteriota</taxon>
        <taxon>Holophagae</taxon>
        <taxon>Acanthopleuribacterales</taxon>
        <taxon>Acanthopleuribacteraceae</taxon>
        <taxon>Acanthopleuribacter</taxon>
    </lineage>
</organism>
<sequence>MTTESTIKPMIEPSISLGRSDLTLSAMGLGCMGMSEFYGPSDEAESIRTLHAALAMGVNFFDTADIYGPHTNETLLGRAFADRWDQLVLATKFGIVRGEDRNFRGFNGRPGYVAQACEASLKRLGRQHIDLYYMHRKDPEVPIEETVGAMKGLVEAGKVRYLGLSEVTPDDLRRAHAVHPISALQTEYSLWSREPEAELFEVCAELGITFVAYSPLGRGFLTGKIPNRESLSEDDWRRTNPRFQEETMAANQRFVALLEELAAEKEATAAQIALAWVHSQNSSLVTIPGTRKITRLAENLGALQIAFSDEEEARIRAALPEQTAGARY</sequence>
<accession>A0A8J7U339</accession>
<dbReference type="InterPro" id="IPR020471">
    <property type="entry name" value="AKR"/>
</dbReference>
<evidence type="ECO:0000259" key="2">
    <source>
        <dbReference type="Pfam" id="PF00248"/>
    </source>
</evidence>
<feature type="domain" description="NADP-dependent oxidoreductase" evidence="2">
    <location>
        <begin position="27"/>
        <end position="318"/>
    </location>
</feature>
<keyword evidence="1" id="KW-0560">Oxidoreductase</keyword>
<name>A0A8J7U339_9BACT</name>
<dbReference type="CDD" id="cd19076">
    <property type="entry name" value="AKR_AKR13A_13D"/>
    <property type="match status" value="1"/>
</dbReference>
<dbReference type="InterPro" id="IPR036812">
    <property type="entry name" value="NAD(P)_OxRdtase_dom_sf"/>
</dbReference>
<dbReference type="GO" id="GO:0005737">
    <property type="term" value="C:cytoplasm"/>
    <property type="evidence" value="ECO:0007669"/>
    <property type="project" value="TreeGrafter"/>
</dbReference>
<dbReference type="Pfam" id="PF00248">
    <property type="entry name" value="Aldo_ket_red"/>
    <property type="match status" value="1"/>
</dbReference>